<feature type="transmembrane region" description="Helical" evidence="2">
    <location>
        <begin position="82"/>
        <end position="103"/>
    </location>
</feature>
<dbReference type="AlphaFoldDB" id="A0A7S1HS77"/>
<sequence length="303" mass="34142">MPPESRGILGMLDEPSSVQDSMATHMWMQIEIERQMHRLAAEYYTFRQFWFLFFPPALMTLVSGILSFVTTSEPTARLDSEVNVALSIVVGILSLISTFWQTLNDQLKYGARKERHASAALDLKTILDSLDFADISRLADSSVKANVSKYHELYSQVMIGCKSNVPIEIDQAFRTLGTRLFMELPAIVDDGTAEALTSFNREQLLVICYNEMYCTIAQGWLWPMALPDAETAIQKTIERLCVTLAGDMTEAERAEMGTMSIGKLVRYRRATHRSIPGPKSRRLPVHRRPETGNTAVRTANVSR</sequence>
<evidence type="ECO:0008006" key="4">
    <source>
        <dbReference type="Google" id="ProtNLM"/>
    </source>
</evidence>
<proteinExistence type="predicted"/>
<keyword evidence="2" id="KW-1133">Transmembrane helix</keyword>
<feature type="compositionally biased region" description="Polar residues" evidence="1">
    <location>
        <begin position="291"/>
        <end position="303"/>
    </location>
</feature>
<evidence type="ECO:0000256" key="2">
    <source>
        <dbReference type="SAM" id="Phobius"/>
    </source>
</evidence>
<name>A0A7S1HS77_9EUGL</name>
<organism evidence="3">
    <name type="scientific">Eutreptiella gymnastica</name>
    <dbReference type="NCBI Taxonomy" id="73025"/>
    <lineage>
        <taxon>Eukaryota</taxon>
        <taxon>Discoba</taxon>
        <taxon>Euglenozoa</taxon>
        <taxon>Euglenida</taxon>
        <taxon>Spirocuta</taxon>
        <taxon>Euglenophyceae</taxon>
        <taxon>Eutreptiales</taxon>
        <taxon>Eutreptiaceae</taxon>
        <taxon>Eutreptiella</taxon>
    </lineage>
</organism>
<gene>
    <name evidence="3" type="ORF">EGYM00392_LOCUS578</name>
</gene>
<feature type="transmembrane region" description="Helical" evidence="2">
    <location>
        <begin position="49"/>
        <end position="70"/>
    </location>
</feature>
<evidence type="ECO:0000313" key="3">
    <source>
        <dbReference type="EMBL" id="CAD8989537.1"/>
    </source>
</evidence>
<dbReference type="EMBL" id="HBGA01001521">
    <property type="protein sequence ID" value="CAD8989537.1"/>
    <property type="molecule type" value="Transcribed_RNA"/>
</dbReference>
<evidence type="ECO:0000256" key="1">
    <source>
        <dbReference type="SAM" id="MobiDB-lite"/>
    </source>
</evidence>
<accession>A0A7S1HS77</accession>
<feature type="region of interest" description="Disordered" evidence="1">
    <location>
        <begin position="274"/>
        <end position="303"/>
    </location>
</feature>
<keyword evidence="2" id="KW-0812">Transmembrane</keyword>
<protein>
    <recommendedName>
        <fullName evidence="4">SMODS and SLOG-associating 2TM effector domain-containing protein</fullName>
    </recommendedName>
</protein>
<reference evidence="3" key="1">
    <citation type="submission" date="2021-01" db="EMBL/GenBank/DDBJ databases">
        <authorList>
            <person name="Corre E."/>
            <person name="Pelletier E."/>
            <person name="Niang G."/>
            <person name="Scheremetjew M."/>
            <person name="Finn R."/>
            <person name="Kale V."/>
            <person name="Holt S."/>
            <person name="Cochrane G."/>
            <person name="Meng A."/>
            <person name="Brown T."/>
            <person name="Cohen L."/>
        </authorList>
    </citation>
    <scope>NUCLEOTIDE SEQUENCE</scope>
    <source>
        <strain evidence="3">NIES-381</strain>
    </source>
</reference>
<keyword evidence="2" id="KW-0472">Membrane</keyword>